<name>A0A0G1RI21_9BACT</name>
<feature type="transmembrane region" description="Helical" evidence="1">
    <location>
        <begin position="255"/>
        <end position="274"/>
    </location>
</feature>
<dbReference type="PANTHER" id="PTHR43179:SF7">
    <property type="entry name" value="RHAMNOSYLTRANSFERASE WBBL"/>
    <property type="match status" value="1"/>
</dbReference>
<keyword evidence="3" id="KW-0808">Transferase</keyword>
<dbReference type="AlphaFoldDB" id="A0A0G1RI21"/>
<keyword evidence="1" id="KW-0472">Membrane</keyword>
<dbReference type="InterPro" id="IPR029044">
    <property type="entry name" value="Nucleotide-diphossugar_trans"/>
</dbReference>
<gene>
    <name evidence="3" type="ORF">UX78_C0003G0072</name>
</gene>
<comment type="caution">
    <text evidence="3">The sequence shown here is derived from an EMBL/GenBank/DDBJ whole genome shotgun (WGS) entry which is preliminary data.</text>
</comment>
<protein>
    <submittedName>
        <fullName evidence="3">Glycosyl transferase family 2</fullName>
    </submittedName>
</protein>
<dbReference type="GO" id="GO:0016740">
    <property type="term" value="F:transferase activity"/>
    <property type="evidence" value="ECO:0007669"/>
    <property type="project" value="UniProtKB-KW"/>
</dbReference>
<evidence type="ECO:0000313" key="3">
    <source>
        <dbReference type="EMBL" id="KKU56796.1"/>
    </source>
</evidence>
<evidence type="ECO:0000259" key="2">
    <source>
        <dbReference type="Pfam" id="PF00535"/>
    </source>
</evidence>
<dbReference type="CDD" id="cd04186">
    <property type="entry name" value="GT_2_like_c"/>
    <property type="match status" value="1"/>
</dbReference>
<dbReference type="SUPFAM" id="SSF53448">
    <property type="entry name" value="Nucleotide-diphospho-sugar transferases"/>
    <property type="match status" value="1"/>
</dbReference>
<keyword evidence="1" id="KW-1133">Transmembrane helix</keyword>
<sequence>MLSVVVVSYNTKEITLQCLRRLKEADEVIVVDNASEDGSAEAIKNKFPKVRLIANKKNAGFAGANNQGMREARGEWILLLNSDAYVLPETLPQMKKFMITHPVCDVAGCQLVNADGTIQASYGFFPTLRRIVLFMLFVDNFPFIRRRIDSIHVRDKSRYATTVEVDWVTGAFIWLKREVWEKTGGLDEKYFMYGEEAEWMYRIKKAGFKVFYTPQAKCIHLQGKSTKSLAKAFAGEAKGFLYWFSKHNPRWQQLILPWILLGGGIYKAIAWTVLGNRQWARANWGITDEIWHATFGKSK</sequence>
<evidence type="ECO:0000313" key="4">
    <source>
        <dbReference type="Proteomes" id="UP000034607"/>
    </source>
</evidence>
<accession>A0A0G1RI21</accession>
<feature type="domain" description="Glycosyltransferase 2-like" evidence="2">
    <location>
        <begin position="3"/>
        <end position="114"/>
    </location>
</feature>
<dbReference type="Pfam" id="PF00535">
    <property type="entry name" value="Glycos_transf_2"/>
    <property type="match status" value="1"/>
</dbReference>
<keyword evidence="1" id="KW-0812">Transmembrane</keyword>
<reference evidence="3 4" key="1">
    <citation type="journal article" date="2015" name="Nature">
        <title>rRNA introns, odd ribosomes, and small enigmatic genomes across a large radiation of phyla.</title>
        <authorList>
            <person name="Brown C.T."/>
            <person name="Hug L.A."/>
            <person name="Thomas B.C."/>
            <person name="Sharon I."/>
            <person name="Castelle C.J."/>
            <person name="Singh A."/>
            <person name="Wilkins M.J."/>
            <person name="Williams K.H."/>
            <person name="Banfield J.F."/>
        </authorList>
    </citation>
    <scope>NUCLEOTIDE SEQUENCE [LARGE SCALE GENOMIC DNA]</scope>
</reference>
<evidence type="ECO:0000256" key="1">
    <source>
        <dbReference type="SAM" id="Phobius"/>
    </source>
</evidence>
<dbReference type="PANTHER" id="PTHR43179">
    <property type="entry name" value="RHAMNOSYLTRANSFERASE WBBL"/>
    <property type="match status" value="1"/>
</dbReference>
<dbReference type="Proteomes" id="UP000034607">
    <property type="component" value="Unassembled WGS sequence"/>
</dbReference>
<organism evidence="3 4">
    <name type="scientific">Candidatus Amesbacteria bacterium GW2011_GWA2_47_11</name>
    <dbReference type="NCBI Taxonomy" id="1618357"/>
    <lineage>
        <taxon>Bacteria</taxon>
        <taxon>Candidatus Amesiibacteriota</taxon>
    </lineage>
</organism>
<dbReference type="InterPro" id="IPR001173">
    <property type="entry name" value="Glyco_trans_2-like"/>
</dbReference>
<proteinExistence type="predicted"/>
<dbReference type="Gene3D" id="3.90.550.10">
    <property type="entry name" value="Spore Coat Polysaccharide Biosynthesis Protein SpsA, Chain A"/>
    <property type="match status" value="1"/>
</dbReference>
<dbReference type="EMBL" id="LCNM01000003">
    <property type="protein sequence ID" value="KKU56796.1"/>
    <property type="molecule type" value="Genomic_DNA"/>
</dbReference>